<dbReference type="EC" id="2.4.99.28" evidence="10"/>
<dbReference type="STRING" id="1434232.MAIT1_05324"/>
<dbReference type="Pfam" id="PF06832">
    <property type="entry name" value="BiPBP_C"/>
    <property type="match status" value="1"/>
</dbReference>
<dbReference type="InterPro" id="IPR023346">
    <property type="entry name" value="Lysozyme-like_dom_sf"/>
</dbReference>
<dbReference type="GO" id="GO:0030288">
    <property type="term" value="C:outer membrane-bounded periplasmic space"/>
    <property type="evidence" value="ECO:0007669"/>
    <property type="project" value="TreeGrafter"/>
</dbReference>
<evidence type="ECO:0000256" key="4">
    <source>
        <dbReference type="ARBA" id="ARBA00022645"/>
    </source>
</evidence>
<dbReference type="SUPFAM" id="SSF53955">
    <property type="entry name" value="Lysozyme-like"/>
    <property type="match status" value="1"/>
</dbReference>
<evidence type="ECO:0000256" key="5">
    <source>
        <dbReference type="ARBA" id="ARBA00022670"/>
    </source>
</evidence>
<accession>A0A1Y2K1U0</accession>
<dbReference type="PANTHER" id="PTHR32282">
    <property type="entry name" value="BINDING PROTEIN TRANSPEPTIDASE, PUTATIVE-RELATED"/>
    <property type="match status" value="1"/>
</dbReference>
<feature type="domain" description="Penicillin-binding C-terminal" evidence="14">
    <location>
        <begin position="629"/>
        <end position="713"/>
    </location>
</feature>
<dbReference type="GO" id="GO:0008955">
    <property type="term" value="F:peptidoglycan glycosyltransferase activity"/>
    <property type="evidence" value="ECO:0007669"/>
    <property type="project" value="UniProtKB-EC"/>
</dbReference>
<evidence type="ECO:0000256" key="6">
    <source>
        <dbReference type="ARBA" id="ARBA00022676"/>
    </source>
</evidence>
<dbReference type="InterPro" id="IPR036950">
    <property type="entry name" value="PBP_transglycosylase"/>
</dbReference>
<keyword evidence="6" id="KW-0328">Glycosyltransferase</keyword>
<reference evidence="15 16" key="1">
    <citation type="journal article" date="2016" name="BMC Genomics">
        <title>Combined genomic and structural analyses of a cultured magnetotactic bacterium reveals its niche adaptation to a dynamic environment.</title>
        <authorList>
            <person name="Araujo A.C."/>
            <person name="Morillo V."/>
            <person name="Cypriano J."/>
            <person name="Teixeira L.C."/>
            <person name="Leao P."/>
            <person name="Lyra S."/>
            <person name="Almeida L.G."/>
            <person name="Bazylinski D.A."/>
            <person name="Vasconcellos A.T."/>
            <person name="Abreu F."/>
            <person name="Lins U."/>
        </authorList>
    </citation>
    <scope>NUCLEOTIDE SEQUENCE [LARGE SCALE GENOMIC DNA]</scope>
    <source>
        <strain evidence="15 16">IT-1</strain>
    </source>
</reference>
<organism evidence="15 16">
    <name type="scientific">Magnetofaba australis IT-1</name>
    <dbReference type="NCBI Taxonomy" id="1434232"/>
    <lineage>
        <taxon>Bacteria</taxon>
        <taxon>Pseudomonadati</taxon>
        <taxon>Pseudomonadota</taxon>
        <taxon>Magnetococcia</taxon>
        <taxon>Magnetococcales</taxon>
        <taxon>Magnetococcaceae</taxon>
        <taxon>Magnetofaba</taxon>
    </lineage>
</organism>
<dbReference type="AlphaFoldDB" id="A0A1Y2K1U0"/>
<dbReference type="UniPathway" id="UPA00219"/>
<evidence type="ECO:0000256" key="10">
    <source>
        <dbReference type="ARBA" id="ARBA00044770"/>
    </source>
</evidence>
<evidence type="ECO:0000313" key="15">
    <source>
        <dbReference type="EMBL" id="OSM01576.1"/>
    </source>
</evidence>
<comment type="catalytic activity">
    <reaction evidence="11">
        <text>[GlcNAc-(1-&gt;4)-Mur2Ac(oyl-L-Ala-gamma-D-Glu-L-Lys-D-Ala-D-Ala)](n)-di-trans,octa-cis-undecaprenyl diphosphate + beta-D-GlcNAc-(1-&gt;4)-Mur2Ac(oyl-L-Ala-gamma-D-Glu-L-Lys-D-Ala-D-Ala)-di-trans,octa-cis-undecaprenyl diphosphate = [GlcNAc-(1-&gt;4)-Mur2Ac(oyl-L-Ala-gamma-D-Glu-L-Lys-D-Ala-D-Ala)](n+1)-di-trans,octa-cis-undecaprenyl diphosphate + di-trans,octa-cis-undecaprenyl diphosphate + H(+)</text>
        <dbReference type="Rhea" id="RHEA:23708"/>
        <dbReference type="Rhea" id="RHEA-COMP:9602"/>
        <dbReference type="Rhea" id="RHEA-COMP:9603"/>
        <dbReference type="ChEBI" id="CHEBI:15378"/>
        <dbReference type="ChEBI" id="CHEBI:58405"/>
        <dbReference type="ChEBI" id="CHEBI:60033"/>
        <dbReference type="ChEBI" id="CHEBI:78435"/>
        <dbReference type="EC" id="2.4.99.28"/>
    </reaction>
</comment>
<dbReference type="GO" id="GO:0006508">
    <property type="term" value="P:proteolysis"/>
    <property type="evidence" value="ECO:0007669"/>
    <property type="project" value="UniProtKB-KW"/>
</dbReference>
<keyword evidence="7" id="KW-0808">Transferase</keyword>
<dbReference type="Pfam" id="PF00912">
    <property type="entry name" value="Transgly"/>
    <property type="match status" value="1"/>
</dbReference>
<dbReference type="InterPro" id="IPR001264">
    <property type="entry name" value="Glyco_trans_51"/>
</dbReference>
<evidence type="ECO:0000256" key="9">
    <source>
        <dbReference type="ARBA" id="ARBA00023268"/>
    </source>
</evidence>
<feature type="domain" description="Penicillin-binding protein transpeptidase" evidence="12">
    <location>
        <begin position="243"/>
        <end position="465"/>
    </location>
</feature>
<keyword evidence="4" id="KW-0121">Carboxypeptidase</keyword>
<evidence type="ECO:0000313" key="16">
    <source>
        <dbReference type="Proteomes" id="UP000194003"/>
    </source>
</evidence>
<feature type="domain" description="Glycosyl transferase family 51" evidence="13">
    <location>
        <begin position="3"/>
        <end position="165"/>
    </location>
</feature>
<dbReference type="GO" id="GO:0008658">
    <property type="term" value="F:penicillin binding"/>
    <property type="evidence" value="ECO:0007669"/>
    <property type="project" value="InterPro"/>
</dbReference>
<comment type="caution">
    <text evidence="15">The sequence shown here is derived from an EMBL/GenBank/DDBJ whole genome shotgun (WGS) entry which is preliminary data.</text>
</comment>
<dbReference type="NCBIfam" id="TIGR02073">
    <property type="entry name" value="PBP_1c"/>
    <property type="match status" value="1"/>
</dbReference>
<evidence type="ECO:0000259" key="12">
    <source>
        <dbReference type="Pfam" id="PF00905"/>
    </source>
</evidence>
<evidence type="ECO:0000256" key="7">
    <source>
        <dbReference type="ARBA" id="ARBA00022679"/>
    </source>
</evidence>
<evidence type="ECO:0000256" key="11">
    <source>
        <dbReference type="ARBA" id="ARBA00049902"/>
    </source>
</evidence>
<dbReference type="GO" id="GO:0009252">
    <property type="term" value="P:peptidoglycan biosynthetic process"/>
    <property type="evidence" value="ECO:0007669"/>
    <property type="project" value="UniProtKB-UniPathway"/>
</dbReference>
<dbReference type="InterPro" id="IPR011815">
    <property type="entry name" value="PBP_1c"/>
</dbReference>
<gene>
    <name evidence="15" type="ORF">MAIT1_05324</name>
</gene>
<evidence type="ECO:0000256" key="8">
    <source>
        <dbReference type="ARBA" id="ARBA00022801"/>
    </source>
</evidence>
<dbReference type="InterPro" id="IPR012338">
    <property type="entry name" value="Beta-lactam/transpept-like"/>
</dbReference>
<keyword evidence="5" id="KW-0645">Protease</keyword>
<dbReference type="Pfam" id="PF00905">
    <property type="entry name" value="Transpeptidase"/>
    <property type="match status" value="1"/>
</dbReference>
<dbReference type="GO" id="GO:0004180">
    <property type="term" value="F:carboxypeptidase activity"/>
    <property type="evidence" value="ECO:0007669"/>
    <property type="project" value="UniProtKB-KW"/>
</dbReference>
<sequence length="719" mass="78075">MWRRPIAPEQVSPLYLEALLGYEDRWFPIHPGVNPIALLRAAWQNLRSGGIVSGGSTLTMQVARLLEPHDRTYSGKLRQILRALQLTWRYSKAEVLTLYLNHAPFGGPLEGVETASRAYLGKSARELSHAEAALLAVLPQAPSRLRPDRYPQRARRARDKVLQRLLDQGVWSAQAVADARMETVWAQTPRAPFLAPILARRLKQEGGAERGVIVSAIDAGLQWRLEERLTTRINGTPAGTSAAALIVESDTLLVRAYAGSADFHDDAAHGQVDIVQAARSPGSTLKPFVYALALEQGLIHSQSLLSDVPRAFADYAPENFDHAYLGPLSAAEALARSRNVPAVDLLTRIGANLFSARLRQGGLTLSLPSGARPNPSLILGGAGVTLEQLTGAYAALARGGLSGALRLRPHAPLQERRLLTPGAAWIVRHMLASHRPGVARDAGLAMAQSRKLAWKTGTSYGFRDAWAMGVSDRYVIGVWVGRPDGTPSPGQYGAISALPLLFDIVDSLPRHQQWSAAQAPPPSVSHVEICWPLGTLPDPHQPQLCHEKRMAWALGGAVPPTLPDLDHWRPLRVSLALDADSGKRVDASGCGARRVITREFARWPTRLEPWLSPNRLQRSALPEWACAPQQAPPVAAPLRIVGARDGDVIRRAGPGAPPPTLELRALGGDSAQHYWLLNGKQTHQGERFSLQMTTPGSYAITLLDETGVYDRVTVIHAAN</sequence>
<dbReference type="Gene3D" id="1.10.3810.10">
    <property type="entry name" value="Biosynthetic peptidoglycan transglycosylase-like"/>
    <property type="match status" value="1"/>
</dbReference>
<dbReference type="Proteomes" id="UP000194003">
    <property type="component" value="Unassembled WGS sequence"/>
</dbReference>
<evidence type="ECO:0000256" key="1">
    <source>
        <dbReference type="ARBA" id="ARBA00004752"/>
    </source>
</evidence>
<dbReference type="PANTHER" id="PTHR32282:SF15">
    <property type="entry name" value="PENICILLIN-BINDING PROTEIN 1C"/>
    <property type="match status" value="1"/>
</dbReference>
<evidence type="ECO:0000259" key="14">
    <source>
        <dbReference type="Pfam" id="PF06832"/>
    </source>
</evidence>
<dbReference type="EMBL" id="LVJN01000020">
    <property type="protein sequence ID" value="OSM01576.1"/>
    <property type="molecule type" value="Genomic_DNA"/>
</dbReference>
<proteinExistence type="inferred from homology"/>
<evidence type="ECO:0000259" key="13">
    <source>
        <dbReference type="Pfam" id="PF00912"/>
    </source>
</evidence>
<keyword evidence="16" id="KW-1185">Reference proteome</keyword>
<comment type="similarity">
    <text evidence="3">In the N-terminal section; belongs to the glycosyltransferase 51 family.</text>
</comment>
<dbReference type="InterPro" id="IPR001460">
    <property type="entry name" value="PCN-bd_Tpept"/>
</dbReference>
<evidence type="ECO:0000256" key="2">
    <source>
        <dbReference type="ARBA" id="ARBA00007090"/>
    </source>
</evidence>
<name>A0A1Y2K1U0_9PROT</name>
<comment type="pathway">
    <text evidence="1">Cell wall biogenesis; peptidoglycan biosynthesis.</text>
</comment>
<dbReference type="Gene3D" id="3.40.710.10">
    <property type="entry name" value="DD-peptidase/beta-lactamase superfamily"/>
    <property type="match status" value="1"/>
</dbReference>
<dbReference type="SUPFAM" id="SSF56601">
    <property type="entry name" value="beta-lactamase/transpeptidase-like"/>
    <property type="match status" value="1"/>
</dbReference>
<evidence type="ECO:0000256" key="3">
    <source>
        <dbReference type="ARBA" id="ARBA00007739"/>
    </source>
</evidence>
<protein>
    <recommendedName>
        <fullName evidence="10">peptidoglycan glycosyltransferase</fullName>
        <ecNumber evidence="10">2.4.99.28</ecNumber>
    </recommendedName>
</protein>
<dbReference type="InterPro" id="IPR009647">
    <property type="entry name" value="PBP_C"/>
</dbReference>
<keyword evidence="9" id="KW-0511">Multifunctional enzyme</keyword>
<keyword evidence="8" id="KW-0378">Hydrolase</keyword>
<dbReference type="InterPro" id="IPR050396">
    <property type="entry name" value="Glycosyltr_51/Transpeptidase"/>
</dbReference>
<comment type="similarity">
    <text evidence="2">In the C-terminal section; belongs to the transpeptidase family.</text>
</comment>